<gene>
    <name evidence="1" type="ORF">AVDCRST_MAG46-2385</name>
</gene>
<reference evidence="1" key="1">
    <citation type="submission" date="2020-02" db="EMBL/GenBank/DDBJ databases">
        <authorList>
            <person name="Meier V. D."/>
        </authorList>
    </citation>
    <scope>NUCLEOTIDE SEQUENCE</scope>
    <source>
        <strain evidence="1">AVDCRST_MAG46</strain>
    </source>
</reference>
<name>A0A6J4M4I6_9ACTN</name>
<organism evidence="1">
    <name type="scientific">uncultured Nocardioidaceae bacterium</name>
    <dbReference type="NCBI Taxonomy" id="253824"/>
    <lineage>
        <taxon>Bacteria</taxon>
        <taxon>Bacillati</taxon>
        <taxon>Actinomycetota</taxon>
        <taxon>Actinomycetes</taxon>
        <taxon>Propionibacteriales</taxon>
        <taxon>Nocardioidaceae</taxon>
        <taxon>environmental samples</taxon>
    </lineage>
</organism>
<dbReference type="EMBL" id="CADCUD010000165">
    <property type="protein sequence ID" value="CAA9347905.1"/>
    <property type="molecule type" value="Genomic_DNA"/>
</dbReference>
<sequence length="63" mass="6909">MRIVAVVVVVWLIVGLIAAFQRDYFTDRKESCAEVSTTVVTIVAGPLNYLGVNPKSECPRPSE</sequence>
<proteinExistence type="predicted"/>
<accession>A0A6J4M4I6</accession>
<evidence type="ECO:0000313" key="1">
    <source>
        <dbReference type="EMBL" id="CAA9347905.1"/>
    </source>
</evidence>
<dbReference type="AlphaFoldDB" id="A0A6J4M4I6"/>
<protein>
    <submittedName>
        <fullName evidence="1">Uncharacterized protein</fullName>
    </submittedName>
</protein>